<organism evidence="2 3">
    <name type="scientific">Acidovorax facilis</name>
    <dbReference type="NCBI Taxonomy" id="12917"/>
    <lineage>
        <taxon>Bacteria</taxon>
        <taxon>Pseudomonadati</taxon>
        <taxon>Pseudomonadota</taxon>
        <taxon>Betaproteobacteria</taxon>
        <taxon>Burkholderiales</taxon>
        <taxon>Comamonadaceae</taxon>
        <taxon>Acidovorax</taxon>
    </lineage>
</organism>
<gene>
    <name evidence="2" type="ORF">ACFOW3_23765</name>
</gene>
<evidence type="ECO:0000256" key="1">
    <source>
        <dbReference type="SAM" id="Phobius"/>
    </source>
</evidence>
<accession>A0ABV8DH45</accession>
<feature type="transmembrane region" description="Helical" evidence="1">
    <location>
        <begin position="175"/>
        <end position="195"/>
    </location>
</feature>
<protein>
    <submittedName>
        <fullName evidence="2">Uncharacterized protein</fullName>
    </submittedName>
</protein>
<evidence type="ECO:0000313" key="3">
    <source>
        <dbReference type="Proteomes" id="UP001595693"/>
    </source>
</evidence>
<sequence length="249" mass="27280">MFRSFVLLLSLLGSAAFGGLLLVSLLQPTWIEHGARELIRQQIEHKTGEKLRALDERFLSAQARVFLRGKEQEIDAARKALSAGLPARVAAIAAEMGIPACECRKRRQQQLELQIGTAQQMQAQLDALIRSAYMDTAEKLLRELRIFSGANALAFALLGLAAWRRPHGARGVSLVPATATLLLATLASSAIYLWGQNWLHTVVFGSYVGWAQLAYIALVYAWLCDLLLNRARVSLHLCQGSMSGAVSPC</sequence>
<dbReference type="EMBL" id="JBHSAJ010000069">
    <property type="protein sequence ID" value="MFC3937652.1"/>
    <property type="molecule type" value="Genomic_DNA"/>
</dbReference>
<feature type="transmembrane region" description="Helical" evidence="1">
    <location>
        <begin position="144"/>
        <end position="163"/>
    </location>
</feature>
<keyword evidence="1" id="KW-1133">Transmembrane helix</keyword>
<evidence type="ECO:0000313" key="2">
    <source>
        <dbReference type="EMBL" id="MFC3937652.1"/>
    </source>
</evidence>
<reference evidence="3" key="1">
    <citation type="journal article" date="2019" name="Int. J. Syst. Evol. Microbiol.">
        <title>The Global Catalogue of Microorganisms (GCM) 10K type strain sequencing project: providing services to taxonomists for standard genome sequencing and annotation.</title>
        <authorList>
            <consortium name="The Broad Institute Genomics Platform"/>
            <consortium name="The Broad Institute Genome Sequencing Center for Infectious Disease"/>
            <person name="Wu L."/>
            <person name="Ma J."/>
        </authorList>
    </citation>
    <scope>NUCLEOTIDE SEQUENCE [LARGE SCALE GENOMIC DNA]</scope>
    <source>
        <strain evidence="3">CCUG 2113</strain>
    </source>
</reference>
<comment type="caution">
    <text evidence="2">The sequence shown here is derived from an EMBL/GenBank/DDBJ whole genome shotgun (WGS) entry which is preliminary data.</text>
</comment>
<name>A0ABV8DH45_9BURK</name>
<keyword evidence="3" id="KW-1185">Reference proteome</keyword>
<dbReference type="RefSeq" id="WP_055396152.1">
    <property type="nucleotide sequence ID" value="NZ_JAMXAX010000140.1"/>
</dbReference>
<proteinExistence type="predicted"/>
<feature type="transmembrane region" description="Helical" evidence="1">
    <location>
        <begin position="207"/>
        <end position="228"/>
    </location>
</feature>
<keyword evidence="1" id="KW-0472">Membrane</keyword>
<keyword evidence="1" id="KW-0812">Transmembrane</keyword>
<dbReference type="Proteomes" id="UP001595693">
    <property type="component" value="Unassembled WGS sequence"/>
</dbReference>